<keyword evidence="4" id="KW-1185">Reference proteome</keyword>
<feature type="compositionally biased region" description="Basic and acidic residues" evidence="2">
    <location>
        <begin position="172"/>
        <end position="184"/>
    </location>
</feature>
<feature type="compositionally biased region" description="Pro residues" evidence="2">
    <location>
        <begin position="1"/>
        <end position="10"/>
    </location>
</feature>
<dbReference type="EMBL" id="DS566006">
    <property type="status" value="NOT_ANNOTATED_CDS"/>
    <property type="molecule type" value="Genomic_DNA"/>
</dbReference>
<feature type="region of interest" description="Disordered" evidence="2">
    <location>
        <begin position="230"/>
        <end position="265"/>
    </location>
</feature>
<evidence type="ECO:0000256" key="2">
    <source>
        <dbReference type="SAM" id="MobiDB-lite"/>
    </source>
</evidence>
<dbReference type="VEuPathDB" id="FungiDB:KRP23_901"/>
<proteinExistence type="predicted"/>
<dbReference type="Proteomes" id="UP000005238">
    <property type="component" value="Unassembled WGS sequence"/>
</dbReference>
<reference evidence="3" key="2">
    <citation type="submission" date="2015-06" db="UniProtKB">
        <authorList>
            <consortium name="EnsemblProtists"/>
        </authorList>
    </citation>
    <scope>IDENTIFICATION</scope>
    <source>
        <strain evidence="3">Pr102</strain>
    </source>
</reference>
<dbReference type="OMA" id="SEDFHTI"/>
<keyword evidence="1" id="KW-0175">Coiled coil</keyword>
<feature type="region of interest" description="Disordered" evidence="2">
    <location>
        <begin position="1"/>
        <end position="64"/>
    </location>
</feature>
<name>H3GG21_PHYRM</name>
<accession>H3GG21</accession>
<feature type="compositionally biased region" description="Low complexity" evidence="2">
    <location>
        <begin position="21"/>
        <end position="36"/>
    </location>
</feature>
<evidence type="ECO:0000313" key="4">
    <source>
        <dbReference type="Proteomes" id="UP000005238"/>
    </source>
</evidence>
<dbReference type="EnsemblProtists" id="Phyra74719">
    <property type="protein sequence ID" value="Phyra74719"/>
    <property type="gene ID" value="Phyra74719"/>
</dbReference>
<feature type="coiled-coil region" evidence="1">
    <location>
        <begin position="188"/>
        <end position="229"/>
    </location>
</feature>
<feature type="compositionally biased region" description="Basic and acidic residues" evidence="2">
    <location>
        <begin position="250"/>
        <end position="259"/>
    </location>
</feature>
<organism evidence="3 4">
    <name type="scientific">Phytophthora ramorum</name>
    <name type="common">Sudden oak death agent</name>
    <dbReference type="NCBI Taxonomy" id="164328"/>
    <lineage>
        <taxon>Eukaryota</taxon>
        <taxon>Sar</taxon>
        <taxon>Stramenopiles</taxon>
        <taxon>Oomycota</taxon>
        <taxon>Peronosporomycetes</taxon>
        <taxon>Peronosporales</taxon>
        <taxon>Peronosporaceae</taxon>
        <taxon>Phytophthora</taxon>
    </lineage>
</organism>
<protein>
    <submittedName>
        <fullName evidence="3">Uncharacterized protein</fullName>
    </submittedName>
</protein>
<reference evidence="4" key="1">
    <citation type="journal article" date="2006" name="Science">
        <title>Phytophthora genome sequences uncover evolutionary origins and mechanisms of pathogenesis.</title>
        <authorList>
            <person name="Tyler B.M."/>
            <person name="Tripathy S."/>
            <person name="Zhang X."/>
            <person name="Dehal P."/>
            <person name="Jiang R.H."/>
            <person name="Aerts A."/>
            <person name="Arredondo F.D."/>
            <person name="Baxter L."/>
            <person name="Bensasson D."/>
            <person name="Beynon J.L."/>
            <person name="Chapman J."/>
            <person name="Damasceno C.M."/>
            <person name="Dorrance A.E."/>
            <person name="Dou D."/>
            <person name="Dickerman A.W."/>
            <person name="Dubchak I.L."/>
            <person name="Garbelotto M."/>
            <person name="Gijzen M."/>
            <person name="Gordon S.G."/>
            <person name="Govers F."/>
            <person name="Grunwald N.J."/>
            <person name="Huang W."/>
            <person name="Ivors K.L."/>
            <person name="Jones R.W."/>
            <person name="Kamoun S."/>
            <person name="Krampis K."/>
            <person name="Lamour K.H."/>
            <person name="Lee M.K."/>
            <person name="McDonald W.H."/>
            <person name="Medina M."/>
            <person name="Meijer H.J."/>
            <person name="Nordberg E.K."/>
            <person name="Maclean D.J."/>
            <person name="Ospina-Giraldo M.D."/>
            <person name="Morris P.F."/>
            <person name="Phuntumart V."/>
            <person name="Putnam N.H."/>
            <person name="Rash S."/>
            <person name="Rose J.K."/>
            <person name="Sakihama Y."/>
            <person name="Salamov A.A."/>
            <person name="Savidor A."/>
            <person name="Scheuring C.F."/>
            <person name="Smith B.M."/>
            <person name="Sobral B.W."/>
            <person name="Terry A."/>
            <person name="Torto-Alalibo T.A."/>
            <person name="Win J."/>
            <person name="Xu Z."/>
            <person name="Zhang H."/>
            <person name="Grigoriev I.V."/>
            <person name="Rokhsar D.S."/>
            <person name="Boore J.L."/>
        </authorList>
    </citation>
    <scope>NUCLEOTIDE SEQUENCE [LARGE SCALE GENOMIC DNA]</scope>
    <source>
        <strain evidence="4">Pr102</strain>
    </source>
</reference>
<dbReference type="AlphaFoldDB" id="H3GG21"/>
<feature type="compositionally biased region" description="Polar residues" evidence="2">
    <location>
        <begin position="230"/>
        <end position="249"/>
    </location>
</feature>
<dbReference type="VEuPathDB" id="FungiDB:KRP22_6175"/>
<evidence type="ECO:0000256" key="1">
    <source>
        <dbReference type="SAM" id="Coils"/>
    </source>
</evidence>
<feature type="region of interest" description="Disordered" evidence="2">
    <location>
        <begin position="166"/>
        <end position="188"/>
    </location>
</feature>
<sequence length="490" mass="54647">MSTPQVPPSPLKIVPKEYMDTPSSSATASPAESCTSDTTKQLKPWERAASIGSSVDSLEASEPLWEDDVEPEGPIMVENSSKVAAQSLRMQTLVWSMQQRLHGLQRLVEQAVPQETQRSRGQTLEDVEEGTRCSSQFLVAKAVLDGDESGSLRRCAQDLALVDEATENTDEQEVKSARASEDKTPPAMSTLLNRVKTLEAQLKNATEENQQLLNTVHRLEEDNARLQAQTTFNPLEGPSTDSNDDSGSTETRHDPELKGDGGISRLTSAIFGNPSAFEMIMEEDMTVLKNHERCQHKLHELWGIIRTLKTFVETYELERNSMRIQRDEAIAEAERADAENVKLACSSNPQRKIKYLEQVKKDNQALRRKNRALNVRIAKQAAKLIREKNGCSVFEEEEDAEASHDATLDDTLLQEDDDPSCGRTSEEILRSMLDHRGVLKERLERLRMARQDLPDVDGDDSSDESELPTTATYLISELQGSTNLLLGVQS</sequence>
<feature type="coiled-coil region" evidence="1">
    <location>
        <begin position="312"/>
        <end position="383"/>
    </location>
</feature>
<evidence type="ECO:0000313" key="3">
    <source>
        <dbReference type="EnsemblProtists" id="Phyra74719"/>
    </source>
</evidence>
<dbReference type="eggNOG" id="ENOG502SHPQ">
    <property type="taxonomic scope" value="Eukaryota"/>
</dbReference>
<dbReference type="HOGENOM" id="CLU_529460_0_0_1"/>
<dbReference type="InParanoid" id="H3GG21"/>